<dbReference type="Proteomes" id="UP001597114">
    <property type="component" value="Unassembled WGS sequence"/>
</dbReference>
<dbReference type="RefSeq" id="WP_344723744.1">
    <property type="nucleotide sequence ID" value="NZ_BAAAUS010000023.1"/>
</dbReference>
<proteinExistence type="predicted"/>
<reference evidence="2" key="1">
    <citation type="journal article" date="2019" name="Int. J. Syst. Evol. Microbiol.">
        <title>The Global Catalogue of Microorganisms (GCM) 10K type strain sequencing project: providing services to taxonomists for standard genome sequencing and annotation.</title>
        <authorList>
            <consortium name="The Broad Institute Genomics Platform"/>
            <consortium name="The Broad Institute Genome Sequencing Center for Infectious Disease"/>
            <person name="Wu L."/>
            <person name="Ma J."/>
        </authorList>
    </citation>
    <scope>NUCLEOTIDE SEQUENCE [LARGE SCALE GENOMIC DNA]</scope>
    <source>
        <strain evidence="2">CCM 7043</strain>
    </source>
</reference>
<dbReference type="EMBL" id="JBHUCO010000045">
    <property type="protein sequence ID" value="MFD1522380.1"/>
    <property type="molecule type" value="Genomic_DNA"/>
</dbReference>
<organism evidence="1 2">
    <name type="scientific">Pseudonocardia yunnanensis</name>
    <dbReference type="NCBI Taxonomy" id="58107"/>
    <lineage>
        <taxon>Bacteria</taxon>
        <taxon>Bacillati</taxon>
        <taxon>Actinomycetota</taxon>
        <taxon>Actinomycetes</taxon>
        <taxon>Pseudonocardiales</taxon>
        <taxon>Pseudonocardiaceae</taxon>
        <taxon>Pseudonocardia</taxon>
    </lineage>
</organism>
<protein>
    <submittedName>
        <fullName evidence="1">Uncharacterized protein</fullName>
    </submittedName>
</protein>
<evidence type="ECO:0000313" key="2">
    <source>
        <dbReference type="Proteomes" id="UP001597114"/>
    </source>
</evidence>
<comment type="caution">
    <text evidence="1">The sequence shown here is derived from an EMBL/GenBank/DDBJ whole genome shotgun (WGS) entry which is preliminary data.</text>
</comment>
<gene>
    <name evidence="1" type="ORF">ACFSJD_33130</name>
</gene>
<evidence type="ECO:0000313" key="1">
    <source>
        <dbReference type="EMBL" id="MFD1522380.1"/>
    </source>
</evidence>
<accession>A0ABW4F7X6</accession>
<sequence>MVSPASSLSSRVTAALTERFDALEGMTTMAGRVRDLIDRVRTAFCNLNELEQRRELLDRPWEEDFLHWAADGTLHGERIPPAGRRRYSTTSGGWCPRLGCPAAGEEPTRRFPGRMVDE</sequence>
<name>A0ABW4F7X6_9PSEU</name>
<keyword evidence="2" id="KW-1185">Reference proteome</keyword>